<accession>A0ABD1YUQ2</accession>
<protein>
    <submittedName>
        <fullName evidence="1">Uncharacterized protein</fullName>
    </submittedName>
</protein>
<organism evidence="1 2">
    <name type="scientific">Riccia fluitans</name>
    <dbReference type="NCBI Taxonomy" id="41844"/>
    <lineage>
        <taxon>Eukaryota</taxon>
        <taxon>Viridiplantae</taxon>
        <taxon>Streptophyta</taxon>
        <taxon>Embryophyta</taxon>
        <taxon>Marchantiophyta</taxon>
        <taxon>Marchantiopsida</taxon>
        <taxon>Marchantiidae</taxon>
        <taxon>Marchantiales</taxon>
        <taxon>Ricciaceae</taxon>
        <taxon>Riccia</taxon>
    </lineage>
</organism>
<keyword evidence="2" id="KW-1185">Reference proteome</keyword>
<evidence type="ECO:0000313" key="1">
    <source>
        <dbReference type="EMBL" id="KAL2634253.1"/>
    </source>
</evidence>
<comment type="caution">
    <text evidence="1">The sequence shown here is derived from an EMBL/GenBank/DDBJ whole genome shotgun (WGS) entry which is preliminary data.</text>
</comment>
<dbReference type="EMBL" id="JBHFFA010000003">
    <property type="protein sequence ID" value="KAL2634253.1"/>
    <property type="molecule type" value="Genomic_DNA"/>
</dbReference>
<reference evidence="1 2" key="1">
    <citation type="submission" date="2024-09" db="EMBL/GenBank/DDBJ databases">
        <title>Chromosome-scale assembly of Riccia fluitans.</title>
        <authorList>
            <person name="Paukszto L."/>
            <person name="Sawicki J."/>
            <person name="Karawczyk K."/>
            <person name="Piernik-Szablinska J."/>
            <person name="Szczecinska M."/>
            <person name="Mazdziarz M."/>
        </authorList>
    </citation>
    <scope>NUCLEOTIDE SEQUENCE [LARGE SCALE GENOMIC DNA]</scope>
    <source>
        <strain evidence="1">Rf_01</strain>
        <tissue evidence="1">Aerial parts of the thallus</tissue>
    </source>
</reference>
<dbReference type="Proteomes" id="UP001605036">
    <property type="component" value="Unassembled WGS sequence"/>
</dbReference>
<proteinExistence type="predicted"/>
<name>A0ABD1YUQ2_9MARC</name>
<dbReference type="AlphaFoldDB" id="A0ABD1YUQ2"/>
<sequence length="200" mass="22621">MAARAITPFKFLDMLHKLPKVMIPDRWCVILDINTRALHFWKIGKLEEPELTGVMVYCMFVNYLLDAIIYVGDDHYKDKEVEEAKRIRKGKEKASHERKKKKDSSFALEKLLIQSRCAAKSQATRDRVLDDIPLPSLIMKRKPSALGRNILSGDQGQNVEPAEEPSADGSAILLQKKVVVKLAILNQLGESHADKEKTAL</sequence>
<evidence type="ECO:0000313" key="2">
    <source>
        <dbReference type="Proteomes" id="UP001605036"/>
    </source>
</evidence>
<gene>
    <name evidence="1" type="ORF">R1flu_005732</name>
</gene>